<keyword evidence="3" id="KW-1185">Reference proteome</keyword>
<feature type="region of interest" description="Disordered" evidence="1">
    <location>
        <begin position="213"/>
        <end position="240"/>
    </location>
</feature>
<dbReference type="AlphaFoldDB" id="A0AAN6SJQ2"/>
<evidence type="ECO:0000313" key="3">
    <source>
        <dbReference type="Proteomes" id="UP001303222"/>
    </source>
</evidence>
<accession>A0AAN6SJQ2</accession>
<organism evidence="2 3">
    <name type="scientific">Pseudoneurospora amorphoporcata</name>
    <dbReference type="NCBI Taxonomy" id="241081"/>
    <lineage>
        <taxon>Eukaryota</taxon>
        <taxon>Fungi</taxon>
        <taxon>Dikarya</taxon>
        <taxon>Ascomycota</taxon>
        <taxon>Pezizomycotina</taxon>
        <taxon>Sordariomycetes</taxon>
        <taxon>Sordariomycetidae</taxon>
        <taxon>Sordariales</taxon>
        <taxon>Sordariaceae</taxon>
        <taxon>Pseudoneurospora</taxon>
    </lineage>
</organism>
<feature type="compositionally biased region" description="Pro residues" evidence="1">
    <location>
        <begin position="16"/>
        <end position="36"/>
    </location>
</feature>
<reference evidence="2" key="1">
    <citation type="journal article" date="2023" name="Mol. Phylogenet. Evol.">
        <title>Genome-scale phylogeny and comparative genomics of the fungal order Sordariales.</title>
        <authorList>
            <person name="Hensen N."/>
            <person name="Bonometti L."/>
            <person name="Westerberg I."/>
            <person name="Brannstrom I.O."/>
            <person name="Guillou S."/>
            <person name="Cros-Aarteil S."/>
            <person name="Calhoun S."/>
            <person name="Haridas S."/>
            <person name="Kuo A."/>
            <person name="Mondo S."/>
            <person name="Pangilinan J."/>
            <person name="Riley R."/>
            <person name="LaButti K."/>
            <person name="Andreopoulos B."/>
            <person name="Lipzen A."/>
            <person name="Chen C."/>
            <person name="Yan M."/>
            <person name="Daum C."/>
            <person name="Ng V."/>
            <person name="Clum A."/>
            <person name="Steindorff A."/>
            <person name="Ohm R.A."/>
            <person name="Martin F."/>
            <person name="Silar P."/>
            <person name="Natvig D.O."/>
            <person name="Lalanne C."/>
            <person name="Gautier V."/>
            <person name="Ament-Velasquez S.L."/>
            <person name="Kruys A."/>
            <person name="Hutchinson M.I."/>
            <person name="Powell A.J."/>
            <person name="Barry K."/>
            <person name="Miller A.N."/>
            <person name="Grigoriev I.V."/>
            <person name="Debuchy R."/>
            <person name="Gladieux P."/>
            <person name="Hiltunen Thoren M."/>
            <person name="Johannesson H."/>
        </authorList>
    </citation>
    <scope>NUCLEOTIDE SEQUENCE</scope>
    <source>
        <strain evidence="2">CBS 626.80</strain>
    </source>
</reference>
<gene>
    <name evidence="2" type="ORF">QBC32DRAFT_204160</name>
</gene>
<evidence type="ECO:0000313" key="2">
    <source>
        <dbReference type="EMBL" id="KAK3955894.1"/>
    </source>
</evidence>
<dbReference type="Proteomes" id="UP001303222">
    <property type="component" value="Unassembled WGS sequence"/>
</dbReference>
<reference evidence="2" key="2">
    <citation type="submission" date="2023-06" db="EMBL/GenBank/DDBJ databases">
        <authorList>
            <consortium name="Lawrence Berkeley National Laboratory"/>
            <person name="Mondo S.J."/>
            <person name="Hensen N."/>
            <person name="Bonometti L."/>
            <person name="Westerberg I."/>
            <person name="Brannstrom I.O."/>
            <person name="Guillou S."/>
            <person name="Cros-Aarteil S."/>
            <person name="Calhoun S."/>
            <person name="Haridas S."/>
            <person name="Kuo A."/>
            <person name="Pangilinan J."/>
            <person name="Riley R."/>
            <person name="Labutti K."/>
            <person name="Andreopoulos B."/>
            <person name="Lipzen A."/>
            <person name="Chen C."/>
            <person name="Yanf M."/>
            <person name="Daum C."/>
            <person name="Ng V."/>
            <person name="Clum A."/>
            <person name="Steindorff A."/>
            <person name="Ohm R."/>
            <person name="Martin F."/>
            <person name="Silar P."/>
            <person name="Natvig D."/>
            <person name="Lalanne C."/>
            <person name="Gautier V."/>
            <person name="Ament-Velasquez S.L."/>
            <person name="Kruys A."/>
            <person name="Hutchinson M.I."/>
            <person name="Powell A.J."/>
            <person name="Barry K."/>
            <person name="Miller A.N."/>
            <person name="Grigoriev I.V."/>
            <person name="Debuchy R."/>
            <person name="Gladieux P."/>
            <person name="Thoren M.H."/>
            <person name="Johannesson H."/>
        </authorList>
    </citation>
    <scope>NUCLEOTIDE SEQUENCE</scope>
    <source>
        <strain evidence="2">CBS 626.80</strain>
    </source>
</reference>
<proteinExistence type="predicted"/>
<protein>
    <submittedName>
        <fullName evidence="2">Uncharacterized protein</fullName>
    </submittedName>
</protein>
<evidence type="ECO:0000256" key="1">
    <source>
        <dbReference type="SAM" id="MobiDB-lite"/>
    </source>
</evidence>
<feature type="region of interest" description="Disordered" evidence="1">
    <location>
        <begin position="1"/>
        <end position="46"/>
    </location>
</feature>
<name>A0AAN6SJQ2_9PEZI</name>
<dbReference type="EMBL" id="MU859071">
    <property type="protein sequence ID" value="KAK3955894.1"/>
    <property type="molecule type" value="Genomic_DNA"/>
</dbReference>
<comment type="caution">
    <text evidence="2">The sequence shown here is derived from an EMBL/GenBank/DDBJ whole genome shotgun (WGS) entry which is preliminary data.</text>
</comment>
<sequence>MSSPGQARPKESPARPYSPPHNPPPSSPLPILPPFRTPSGTTAAKPIAVETARQQGVLLGLLSSVSKVTEALYQDLRFLERRFGGDPVRAPREQLEERRKRVRDVLKTVEKYPGLAWEGELVSGCEKMFVDVLQGEQKGHKGRLGQGARWWARDKLGSVVVDLYHPLINNGESTTTFTVPWGEYLGTFTGTISEVEEEVDKAVKKLTEDANSRQTSGTYYGGAGAGGKVRSEGLMRPLGP</sequence>